<dbReference type="GO" id="GO:0004222">
    <property type="term" value="F:metalloendopeptidase activity"/>
    <property type="evidence" value="ECO:0007669"/>
    <property type="project" value="InterPro"/>
</dbReference>
<feature type="binding site" evidence="7">
    <location>
        <position position="124"/>
    </location>
    <ligand>
        <name>Zn(2+)</name>
        <dbReference type="ChEBI" id="CHEBI:29105"/>
        <note>catalytic</note>
    </ligand>
</feature>
<keyword evidence="4 7" id="KW-0255">Endonuclease</keyword>
<proteinExistence type="inferred from homology"/>
<organism evidence="8">
    <name type="scientific">uncultured delta proteobacterium HF0130_19C20</name>
    <dbReference type="NCBI Taxonomy" id="710828"/>
    <lineage>
        <taxon>Bacteria</taxon>
        <taxon>Deltaproteobacteria</taxon>
        <taxon>environmental samples</taxon>
    </lineage>
</organism>
<sequence length="157" mass="18219">MIQLIYNEGFEDLINETRIRNILKNFLNSLFDSQKGISVLITNDVEIQKLNKQFLKKDYPTDILSWTYDLEEEKKAGLESKESREENIAGELVVSAERVSKQAFENGWDFETELIRLLAHGCAHLAGWDHEESEKQERGMLDLEIQLLKDVGLNNIY</sequence>
<dbReference type="EC" id="3.1.-.-" evidence="7"/>
<comment type="subcellular location">
    <subcellularLocation>
        <location evidence="7">Cytoplasm</location>
    </subcellularLocation>
</comment>
<evidence type="ECO:0000256" key="7">
    <source>
        <dbReference type="HAMAP-Rule" id="MF_00009"/>
    </source>
</evidence>
<dbReference type="SUPFAM" id="SSF55486">
    <property type="entry name" value="Metalloproteases ('zincins'), catalytic domain"/>
    <property type="match status" value="1"/>
</dbReference>
<evidence type="ECO:0000256" key="1">
    <source>
        <dbReference type="ARBA" id="ARBA00010875"/>
    </source>
</evidence>
<dbReference type="HAMAP" id="MF_00009">
    <property type="entry name" value="Endoribonucl_YbeY"/>
    <property type="match status" value="1"/>
</dbReference>
<feature type="binding site" evidence="7">
    <location>
        <position position="120"/>
    </location>
    <ligand>
        <name>Zn(2+)</name>
        <dbReference type="ChEBI" id="CHEBI:29105"/>
        <note>catalytic</note>
    </ligand>
</feature>
<dbReference type="Gene3D" id="3.40.390.30">
    <property type="entry name" value="Metalloproteases ('zincins'), catalytic domain"/>
    <property type="match status" value="1"/>
</dbReference>
<dbReference type="InterPro" id="IPR023091">
    <property type="entry name" value="MetalPrtase_cat_dom_sf_prd"/>
</dbReference>
<dbReference type="NCBIfam" id="TIGR00043">
    <property type="entry name" value="rRNA maturation RNase YbeY"/>
    <property type="match status" value="1"/>
</dbReference>
<keyword evidence="2 7" id="KW-0540">Nuclease</keyword>
<accession>E0XT62</accession>
<dbReference type="GO" id="GO:0008270">
    <property type="term" value="F:zinc ion binding"/>
    <property type="evidence" value="ECO:0007669"/>
    <property type="project" value="UniProtKB-UniRule"/>
</dbReference>
<evidence type="ECO:0000313" key="8">
    <source>
        <dbReference type="EMBL" id="ADI17603.1"/>
    </source>
</evidence>
<gene>
    <name evidence="7" type="primary">ybeY</name>
</gene>
<dbReference type="AlphaFoldDB" id="E0XT62"/>
<dbReference type="GO" id="GO:0004521">
    <property type="term" value="F:RNA endonuclease activity"/>
    <property type="evidence" value="ECO:0007669"/>
    <property type="project" value="UniProtKB-UniRule"/>
</dbReference>
<feature type="binding site" evidence="7">
    <location>
        <position position="130"/>
    </location>
    <ligand>
        <name>Zn(2+)</name>
        <dbReference type="ChEBI" id="CHEBI:29105"/>
        <note>catalytic</note>
    </ligand>
</feature>
<keyword evidence="7" id="KW-0690">Ribosome biogenesis</keyword>
<evidence type="ECO:0000256" key="4">
    <source>
        <dbReference type="ARBA" id="ARBA00022759"/>
    </source>
</evidence>
<reference evidence="8" key="1">
    <citation type="journal article" date="2011" name="Environ. Microbiol.">
        <title>Time-series analyses of Monterey Bay coastal microbial picoplankton using a 'genome proxy' microarray.</title>
        <authorList>
            <person name="Rich V.I."/>
            <person name="Pham V.D."/>
            <person name="Eppley J."/>
            <person name="Shi Y."/>
            <person name="DeLong E.F."/>
        </authorList>
    </citation>
    <scope>NUCLEOTIDE SEQUENCE</scope>
</reference>
<protein>
    <recommendedName>
        <fullName evidence="7">Endoribonuclease YbeY</fullName>
        <ecNumber evidence="7">3.1.-.-</ecNumber>
    </recommendedName>
</protein>
<comment type="function">
    <text evidence="7">Single strand-specific metallo-endoribonuclease involved in late-stage 70S ribosome quality control and in maturation of the 3' terminus of the 16S rRNA.</text>
</comment>
<dbReference type="GO" id="GO:0005737">
    <property type="term" value="C:cytoplasm"/>
    <property type="evidence" value="ECO:0007669"/>
    <property type="project" value="UniProtKB-SubCell"/>
</dbReference>
<dbReference type="PANTHER" id="PTHR46986:SF1">
    <property type="entry name" value="ENDORIBONUCLEASE YBEY, CHLOROPLASTIC"/>
    <property type="match status" value="1"/>
</dbReference>
<dbReference type="EMBL" id="GU474869">
    <property type="protein sequence ID" value="ADI17603.1"/>
    <property type="molecule type" value="Genomic_DNA"/>
</dbReference>
<evidence type="ECO:0000256" key="2">
    <source>
        <dbReference type="ARBA" id="ARBA00022722"/>
    </source>
</evidence>
<dbReference type="InterPro" id="IPR002036">
    <property type="entry name" value="YbeY"/>
</dbReference>
<comment type="similarity">
    <text evidence="1 7">Belongs to the endoribonuclease YbeY family.</text>
</comment>
<keyword evidence="7" id="KW-0963">Cytoplasm</keyword>
<keyword evidence="7" id="KW-0698">rRNA processing</keyword>
<evidence type="ECO:0000256" key="6">
    <source>
        <dbReference type="ARBA" id="ARBA00022833"/>
    </source>
</evidence>
<dbReference type="Pfam" id="PF02130">
    <property type="entry name" value="YbeY"/>
    <property type="match status" value="1"/>
</dbReference>
<name>E0XT62_9DELT</name>
<dbReference type="PANTHER" id="PTHR46986">
    <property type="entry name" value="ENDORIBONUCLEASE YBEY, CHLOROPLASTIC"/>
    <property type="match status" value="1"/>
</dbReference>
<evidence type="ECO:0000256" key="5">
    <source>
        <dbReference type="ARBA" id="ARBA00022801"/>
    </source>
</evidence>
<keyword evidence="6 7" id="KW-0862">Zinc</keyword>
<dbReference type="GO" id="GO:0006364">
    <property type="term" value="P:rRNA processing"/>
    <property type="evidence" value="ECO:0007669"/>
    <property type="project" value="UniProtKB-UniRule"/>
</dbReference>
<keyword evidence="3 7" id="KW-0479">Metal-binding</keyword>
<evidence type="ECO:0000256" key="3">
    <source>
        <dbReference type="ARBA" id="ARBA00022723"/>
    </source>
</evidence>
<keyword evidence="5 7" id="KW-0378">Hydrolase</keyword>
<comment type="cofactor">
    <cofactor evidence="7">
        <name>Zn(2+)</name>
        <dbReference type="ChEBI" id="CHEBI:29105"/>
    </cofactor>
    <text evidence="7">Binds 1 zinc ion.</text>
</comment>